<dbReference type="InterPro" id="IPR020084">
    <property type="entry name" value="NUDIX_hydrolase_CS"/>
</dbReference>
<dbReference type="Proteomes" id="UP001144372">
    <property type="component" value="Unassembled WGS sequence"/>
</dbReference>
<dbReference type="PROSITE" id="PS00893">
    <property type="entry name" value="NUDIX_BOX"/>
    <property type="match status" value="1"/>
</dbReference>
<comment type="similarity">
    <text evidence="2">Belongs to the Nudix hydrolase family.</text>
</comment>
<accession>A0A9W6FWA0</accession>
<keyword evidence="5" id="KW-1185">Reference proteome</keyword>
<dbReference type="EMBL" id="BSDR01000001">
    <property type="protein sequence ID" value="GLI35987.1"/>
    <property type="molecule type" value="Genomic_DNA"/>
</dbReference>
<evidence type="ECO:0000313" key="5">
    <source>
        <dbReference type="Proteomes" id="UP001144372"/>
    </source>
</evidence>
<dbReference type="PRINTS" id="PR00502">
    <property type="entry name" value="NUDIXFAMILY"/>
</dbReference>
<name>A0A9W6FWA0_9BACT</name>
<protein>
    <submittedName>
        <fullName evidence="4">NUDIX hydrolase</fullName>
    </submittedName>
</protein>
<dbReference type="PANTHER" id="PTHR43736:SF2">
    <property type="entry name" value="MUTT_NUDIX FAMILY PROTEIN"/>
    <property type="match status" value="1"/>
</dbReference>
<gene>
    <name evidence="4" type="ORF">DAMNIGENAA_34200</name>
</gene>
<dbReference type="PANTHER" id="PTHR43736">
    <property type="entry name" value="ADP-RIBOSE PYROPHOSPHATASE"/>
    <property type="match status" value="1"/>
</dbReference>
<dbReference type="InterPro" id="IPR015797">
    <property type="entry name" value="NUDIX_hydrolase-like_dom_sf"/>
</dbReference>
<organism evidence="4 5">
    <name type="scientific">Desulforhabdus amnigena</name>
    <dbReference type="NCBI Taxonomy" id="40218"/>
    <lineage>
        <taxon>Bacteria</taxon>
        <taxon>Pseudomonadati</taxon>
        <taxon>Thermodesulfobacteriota</taxon>
        <taxon>Syntrophobacteria</taxon>
        <taxon>Syntrophobacterales</taxon>
        <taxon>Syntrophobacteraceae</taxon>
        <taxon>Desulforhabdus</taxon>
    </lineage>
</organism>
<dbReference type="PROSITE" id="PS51462">
    <property type="entry name" value="NUDIX"/>
    <property type="match status" value="1"/>
</dbReference>
<feature type="domain" description="Nudix hydrolase" evidence="3">
    <location>
        <begin position="8"/>
        <end position="139"/>
    </location>
</feature>
<comment type="caution">
    <text evidence="4">The sequence shown here is derived from an EMBL/GenBank/DDBJ whole genome shotgun (WGS) entry which is preliminary data.</text>
</comment>
<dbReference type="SUPFAM" id="SSF55811">
    <property type="entry name" value="Nudix"/>
    <property type="match status" value="1"/>
</dbReference>
<dbReference type="Pfam" id="PF00293">
    <property type="entry name" value="NUDIX"/>
    <property type="match status" value="1"/>
</dbReference>
<dbReference type="GO" id="GO:0016787">
    <property type="term" value="F:hydrolase activity"/>
    <property type="evidence" value="ECO:0007669"/>
    <property type="project" value="UniProtKB-KW"/>
</dbReference>
<evidence type="ECO:0000259" key="3">
    <source>
        <dbReference type="PROSITE" id="PS51462"/>
    </source>
</evidence>
<dbReference type="AlphaFoldDB" id="A0A9W6FWA0"/>
<dbReference type="CDD" id="cd04673">
    <property type="entry name" value="NUDIX_ADPRase"/>
    <property type="match status" value="1"/>
</dbReference>
<proteinExistence type="inferred from homology"/>
<sequence length="153" mass="17197">MNRRYPEYPLVGVGAVIFRDDRVLLVQRGKEPSFGKWTVPGGLVELGESLEDAVRREVLEEVGLDVNVEDLVVVLDRVILDNEEKIEYHYVLLDFLCVSSEGEPVPASDVMDCAFVSLNALPEYNLTEGTEQVVRRAFSQAHGVRFPIYDANL</sequence>
<evidence type="ECO:0000313" key="4">
    <source>
        <dbReference type="EMBL" id="GLI35987.1"/>
    </source>
</evidence>
<evidence type="ECO:0000256" key="2">
    <source>
        <dbReference type="RuleBase" id="RU003476"/>
    </source>
</evidence>
<keyword evidence="1 2" id="KW-0378">Hydrolase</keyword>
<dbReference type="InterPro" id="IPR020476">
    <property type="entry name" value="Nudix_hydrolase"/>
</dbReference>
<dbReference type="InterPro" id="IPR000086">
    <property type="entry name" value="NUDIX_hydrolase_dom"/>
</dbReference>
<dbReference type="Gene3D" id="3.90.79.10">
    <property type="entry name" value="Nucleoside Triphosphate Pyrophosphohydrolase"/>
    <property type="match status" value="1"/>
</dbReference>
<dbReference type="RefSeq" id="WP_281796125.1">
    <property type="nucleotide sequence ID" value="NZ_BSDR01000001.1"/>
</dbReference>
<evidence type="ECO:0000256" key="1">
    <source>
        <dbReference type="ARBA" id="ARBA00022801"/>
    </source>
</evidence>
<reference evidence="4" key="1">
    <citation type="submission" date="2022-12" db="EMBL/GenBank/DDBJ databases">
        <title>Reference genome sequencing for broad-spectrum identification of bacterial and archaeal isolates by mass spectrometry.</title>
        <authorList>
            <person name="Sekiguchi Y."/>
            <person name="Tourlousse D.M."/>
        </authorList>
    </citation>
    <scope>NUCLEOTIDE SEQUENCE</scope>
    <source>
        <strain evidence="4">ASRB1</strain>
    </source>
</reference>